<comment type="subcellular location">
    <subcellularLocation>
        <location evidence="1 11">Cell membrane</location>
        <topology evidence="1 11">Multi-pass membrane protein</topology>
    </subcellularLocation>
</comment>
<dbReference type="STRING" id="1850254.LPB137_11910"/>
<dbReference type="GO" id="GO:0140359">
    <property type="term" value="F:ABC-type transporter activity"/>
    <property type="evidence" value="ECO:0007669"/>
    <property type="project" value="InterPro"/>
</dbReference>
<evidence type="ECO:0000256" key="4">
    <source>
        <dbReference type="ARBA" id="ARBA00022475"/>
    </source>
</evidence>
<evidence type="ECO:0000256" key="5">
    <source>
        <dbReference type="ARBA" id="ARBA00022597"/>
    </source>
</evidence>
<dbReference type="Proteomes" id="UP000186074">
    <property type="component" value="Chromosome"/>
</dbReference>
<protein>
    <recommendedName>
        <fullName evidence="11">Transport permease protein</fullName>
    </recommendedName>
</protein>
<keyword evidence="8 11" id="KW-1133">Transmembrane helix</keyword>
<evidence type="ECO:0000256" key="6">
    <source>
        <dbReference type="ARBA" id="ARBA00022692"/>
    </source>
</evidence>
<dbReference type="PRINTS" id="PR00164">
    <property type="entry name" value="ABC2TRNSPORT"/>
</dbReference>
<keyword evidence="7" id="KW-0972">Capsule biogenesis/degradation</keyword>
<evidence type="ECO:0000256" key="10">
    <source>
        <dbReference type="ARBA" id="ARBA00023136"/>
    </source>
</evidence>
<dbReference type="PANTHER" id="PTHR30413:SF10">
    <property type="entry name" value="CAPSULE POLYSACCHARIDE EXPORT INNER-MEMBRANE PROTEIN CTRC"/>
    <property type="match status" value="1"/>
</dbReference>
<gene>
    <name evidence="13" type="ORF">LPB137_11910</name>
</gene>
<feature type="transmembrane region" description="Helical" evidence="11">
    <location>
        <begin position="142"/>
        <end position="166"/>
    </location>
</feature>
<keyword evidence="4 11" id="KW-1003">Cell membrane</keyword>
<evidence type="ECO:0000313" key="13">
    <source>
        <dbReference type="EMBL" id="APW66501.1"/>
    </source>
</evidence>
<feature type="transmembrane region" description="Helical" evidence="11">
    <location>
        <begin position="229"/>
        <end position="248"/>
    </location>
</feature>
<dbReference type="PANTHER" id="PTHR30413">
    <property type="entry name" value="INNER MEMBRANE TRANSPORT PERMEASE"/>
    <property type="match status" value="1"/>
</dbReference>
<keyword evidence="14" id="KW-1185">Reference proteome</keyword>
<dbReference type="PROSITE" id="PS51012">
    <property type="entry name" value="ABC_TM2"/>
    <property type="match status" value="1"/>
</dbReference>
<dbReference type="InterPro" id="IPR000412">
    <property type="entry name" value="ABC_2_transport"/>
</dbReference>
<feature type="transmembrane region" description="Helical" evidence="11">
    <location>
        <begin position="59"/>
        <end position="76"/>
    </location>
</feature>
<dbReference type="EMBL" id="CP019070">
    <property type="protein sequence ID" value="APW66501.1"/>
    <property type="molecule type" value="Genomic_DNA"/>
</dbReference>
<evidence type="ECO:0000256" key="2">
    <source>
        <dbReference type="ARBA" id="ARBA00007783"/>
    </source>
</evidence>
<organism evidence="13 14">
    <name type="scientific">Poseidonibacter parvus</name>
    <dbReference type="NCBI Taxonomy" id="1850254"/>
    <lineage>
        <taxon>Bacteria</taxon>
        <taxon>Pseudomonadati</taxon>
        <taxon>Campylobacterota</taxon>
        <taxon>Epsilonproteobacteria</taxon>
        <taxon>Campylobacterales</taxon>
        <taxon>Arcobacteraceae</taxon>
        <taxon>Poseidonibacter</taxon>
    </lineage>
</organism>
<reference evidence="13 14" key="1">
    <citation type="submission" date="2017-01" db="EMBL/GenBank/DDBJ databases">
        <title>Genome sequencing of Arcobacter sp. LPB0137.</title>
        <authorList>
            <person name="Lee G.-W."/>
            <person name="Yi H."/>
        </authorList>
    </citation>
    <scope>NUCLEOTIDE SEQUENCE [LARGE SCALE GENOMIC DNA]</scope>
    <source>
        <strain evidence="13 14">LPB0137</strain>
    </source>
</reference>
<dbReference type="KEGG" id="alp:LPB137_11910"/>
<evidence type="ECO:0000256" key="7">
    <source>
        <dbReference type="ARBA" id="ARBA00022903"/>
    </source>
</evidence>
<keyword evidence="10 11" id="KW-0472">Membrane</keyword>
<evidence type="ECO:0000259" key="12">
    <source>
        <dbReference type="PROSITE" id="PS51012"/>
    </source>
</evidence>
<evidence type="ECO:0000313" key="14">
    <source>
        <dbReference type="Proteomes" id="UP000186074"/>
    </source>
</evidence>
<dbReference type="RefSeq" id="WP_076088343.1">
    <property type="nucleotide sequence ID" value="NZ_CP019070.1"/>
</dbReference>
<dbReference type="GO" id="GO:0015774">
    <property type="term" value="P:polysaccharide transport"/>
    <property type="evidence" value="ECO:0007669"/>
    <property type="project" value="UniProtKB-KW"/>
</dbReference>
<keyword evidence="9" id="KW-0625">Polysaccharide transport</keyword>
<name>A0A1P8KPR3_9BACT</name>
<dbReference type="AlphaFoldDB" id="A0A1P8KPR3"/>
<evidence type="ECO:0000256" key="9">
    <source>
        <dbReference type="ARBA" id="ARBA00023047"/>
    </source>
</evidence>
<keyword evidence="6 11" id="KW-0812">Transmembrane</keyword>
<keyword evidence="5" id="KW-0762">Sugar transport</keyword>
<dbReference type="GO" id="GO:0015920">
    <property type="term" value="P:lipopolysaccharide transport"/>
    <property type="evidence" value="ECO:0007669"/>
    <property type="project" value="TreeGrafter"/>
</dbReference>
<feature type="transmembrane region" description="Helical" evidence="11">
    <location>
        <begin position="32"/>
        <end position="53"/>
    </location>
</feature>
<dbReference type="OrthoDB" id="9814458at2"/>
<sequence>MFFNTNINFFNVIYALFLREIQTRFGSQKMGYFWAVVEPSVQILIFTFIHAAIGTSNSGYDIAVFIAVGFLSYNFFKNIMMMGMSAFDANKALFNYRQVRPIYTIISRILIEFLIFIFVSSFFLLIAWFFHFDFFPENLLNIILLLAWFALFGASLGLLFAIIVSFYETFKKIVNLTTMPLLFTSGLFYSLKDLPQVIIEILLYNPVLHFVEAIHANYINVLDDRYVDYTYMTLWTIVPLFLSLFIYLRSERKIITS</sequence>
<comment type="caution">
    <text evidence="11">Lacks conserved residue(s) required for the propagation of feature annotation.</text>
</comment>
<dbReference type="InterPro" id="IPR013525">
    <property type="entry name" value="ABC2_TM"/>
</dbReference>
<evidence type="ECO:0000256" key="3">
    <source>
        <dbReference type="ARBA" id="ARBA00022448"/>
    </source>
</evidence>
<evidence type="ECO:0000256" key="1">
    <source>
        <dbReference type="ARBA" id="ARBA00004651"/>
    </source>
</evidence>
<evidence type="ECO:0000256" key="11">
    <source>
        <dbReference type="RuleBase" id="RU361157"/>
    </source>
</evidence>
<dbReference type="Pfam" id="PF01061">
    <property type="entry name" value="ABC2_membrane"/>
    <property type="match status" value="1"/>
</dbReference>
<feature type="domain" description="ABC transmembrane type-2" evidence="12">
    <location>
        <begin position="30"/>
        <end position="250"/>
    </location>
</feature>
<dbReference type="InterPro" id="IPR047817">
    <property type="entry name" value="ABC2_TM_bact-type"/>
</dbReference>
<proteinExistence type="inferred from homology"/>
<dbReference type="GO" id="GO:0043190">
    <property type="term" value="C:ATP-binding cassette (ABC) transporter complex"/>
    <property type="evidence" value="ECO:0007669"/>
    <property type="project" value="InterPro"/>
</dbReference>
<comment type="similarity">
    <text evidence="2 11">Belongs to the ABC-2 integral membrane protein family.</text>
</comment>
<evidence type="ECO:0000256" key="8">
    <source>
        <dbReference type="ARBA" id="ARBA00022989"/>
    </source>
</evidence>
<accession>A0A1P8KPR3</accession>
<feature type="transmembrane region" description="Helical" evidence="11">
    <location>
        <begin position="109"/>
        <end position="130"/>
    </location>
</feature>
<keyword evidence="3 11" id="KW-0813">Transport</keyword>